<evidence type="ECO:0000256" key="12">
    <source>
        <dbReference type="ARBA" id="ARBA00022741"/>
    </source>
</evidence>
<dbReference type="Pfam" id="PF02283">
    <property type="entry name" value="CobU"/>
    <property type="match status" value="1"/>
</dbReference>
<comment type="pathway">
    <text evidence="6">Cofactor biosynthesis; adenosylcobalamin biosynthesis; adenosylcobalamin from cob(II)yrinate a,c-diamide: step 5/7.</text>
</comment>
<dbReference type="GO" id="GO:0009236">
    <property type="term" value="P:cobalamin biosynthetic process"/>
    <property type="evidence" value="ECO:0007669"/>
    <property type="project" value="UniProtKB-UniPathway"/>
</dbReference>
<keyword evidence="15 19" id="KW-0342">GTP-binding</keyword>
<dbReference type="EC" id="2.7.7.62" evidence="9"/>
<evidence type="ECO:0000256" key="8">
    <source>
        <dbReference type="ARBA" id="ARBA00012016"/>
    </source>
</evidence>
<comment type="caution">
    <text evidence="20">The sequence shown here is derived from an EMBL/GenBank/DDBJ whole genome shotgun (WGS) entry which is preliminary data.</text>
</comment>
<comment type="catalytic activity">
    <reaction evidence="3">
        <text>adenosylcob(III)inamide + GTP = adenosylcob(III)inamide phosphate + GDP + H(+)</text>
        <dbReference type="Rhea" id="RHEA:15765"/>
        <dbReference type="ChEBI" id="CHEBI:2480"/>
        <dbReference type="ChEBI" id="CHEBI:15378"/>
        <dbReference type="ChEBI" id="CHEBI:37565"/>
        <dbReference type="ChEBI" id="CHEBI:58189"/>
        <dbReference type="ChEBI" id="CHEBI:58502"/>
        <dbReference type="EC" id="2.7.1.156"/>
    </reaction>
</comment>
<evidence type="ECO:0000256" key="18">
    <source>
        <dbReference type="PIRSR" id="PIRSR006135-1"/>
    </source>
</evidence>
<feature type="binding site" evidence="19">
    <location>
        <begin position="9"/>
        <end position="16"/>
    </location>
    <ligand>
        <name>GTP</name>
        <dbReference type="ChEBI" id="CHEBI:37565"/>
    </ligand>
</feature>
<dbReference type="EC" id="2.7.1.156" evidence="8"/>
<dbReference type="PIRSF" id="PIRSF006135">
    <property type="entry name" value="CobU"/>
    <property type="match status" value="1"/>
</dbReference>
<keyword evidence="12 19" id="KW-0547">Nucleotide-binding</keyword>
<evidence type="ECO:0000256" key="14">
    <source>
        <dbReference type="ARBA" id="ARBA00022840"/>
    </source>
</evidence>
<comment type="pathway">
    <text evidence="5">Cofactor biosynthesis; adenosylcobalamin biosynthesis; adenosylcobalamin from cob(II)yrinate a,c-diamide: step 6/7.</text>
</comment>
<dbReference type="EMBL" id="JACHGZ010000033">
    <property type="protein sequence ID" value="MBB5149966.1"/>
    <property type="molecule type" value="Genomic_DNA"/>
</dbReference>
<dbReference type="AlphaFoldDB" id="A0A840Q4P6"/>
<keyword evidence="20" id="KW-0548">Nucleotidyltransferase</keyword>
<evidence type="ECO:0000256" key="3">
    <source>
        <dbReference type="ARBA" id="ARBA00001522"/>
    </source>
</evidence>
<dbReference type="InterPro" id="IPR027417">
    <property type="entry name" value="P-loop_NTPase"/>
</dbReference>
<dbReference type="GO" id="GO:0043752">
    <property type="term" value="F:adenosylcobinamide kinase activity"/>
    <property type="evidence" value="ECO:0007669"/>
    <property type="project" value="UniProtKB-EC"/>
</dbReference>
<feature type="binding site" evidence="19">
    <location>
        <begin position="38"/>
        <end position="40"/>
    </location>
    <ligand>
        <name>GTP</name>
        <dbReference type="ChEBI" id="CHEBI:37565"/>
    </ligand>
</feature>
<evidence type="ECO:0000256" key="15">
    <source>
        <dbReference type="ARBA" id="ARBA00023134"/>
    </source>
</evidence>
<dbReference type="UniPathway" id="UPA00148">
    <property type="reaction ID" value="UER00236"/>
</dbReference>
<comment type="function">
    <text evidence="4">Catalyzes ATP-dependent phosphorylation of adenosylcobinamide and addition of GMP to adenosylcobinamide phosphate.</text>
</comment>
<evidence type="ECO:0000313" key="20">
    <source>
        <dbReference type="EMBL" id="MBB5149966.1"/>
    </source>
</evidence>
<keyword evidence="10" id="KW-0169">Cobalamin biosynthesis</keyword>
<evidence type="ECO:0000256" key="10">
    <source>
        <dbReference type="ARBA" id="ARBA00022573"/>
    </source>
</evidence>
<dbReference type="GO" id="GO:0005525">
    <property type="term" value="F:GTP binding"/>
    <property type="evidence" value="ECO:0007669"/>
    <property type="project" value="UniProtKB-KW"/>
</dbReference>
<evidence type="ECO:0000256" key="6">
    <source>
        <dbReference type="ARBA" id="ARBA00005159"/>
    </source>
</evidence>
<accession>A0A840Q4P6</accession>
<evidence type="ECO:0000256" key="5">
    <source>
        <dbReference type="ARBA" id="ARBA00004692"/>
    </source>
</evidence>
<proteinExistence type="inferred from homology"/>
<keyword evidence="14" id="KW-0067">ATP-binding</keyword>
<evidence type="ECO:0000256" key="11">
    <source>
        <dbReference type="ARBA" id="ARBA00022679"/>
    </source>
</evidence>
<feature type="active site" description="GMP-histidine intermediate" evidence="18">
    <location>
        <position position="54"/>
    </location>
</feature>
<evidence type="ECO:0000256" key="4">
    <source>
        <dbReference type="ARBA" id="ARBA00003889"/>
    </source>
</evidence>
<evidence type="ECO:0000256" key="2">
    <source>
        <dbReference type="ARBA" id="ARBA00000711"/>
    </source>
</evidence>
<dbReference type="Gene3D" id="3.40.50.300">
    <property type="entry name" value="P-loop containing nucleotide triphosphate hydrolases"/>
    <property type="match status" value="1"/>
</dbReference>
<dbReference type="GO" id="GO:0005524">
    <property type="term" value="F:ATP binding"/>
    <property type="evidence" value="ECO:0007669"/>
    <property type="project" value="UniProtKB-KW"/>
</dbReference>
<comment type="catalytic activity">
    <reaction evidence="2">
        <text>adenosylcob(III)inamide phosphate + GTP + H(+) = adenosylcob(III)inamide-GDP + diphosphate</text>
        <dbReference type="Rhea" id="RHEA:22712"/>
        <dbReference type="ChEBI" id="CHEBI:15378"/>
        <dbReference type="ChEBI" id="CHEBI:33019"/>
        <dbReference type="ChEBI" id="CHEBI:37565"/>
        <dbReference type="ChEBI" id="CHEBI:58502"/>
        <dbReference type="ChEBI" id="CHEBI:60487"/>
        <dbReference type="EC" id="2.7.7.62"/>
    </reaction>
</comment>
<evidence type="ECO:0000313" key="21">
    <source>
        <dbReference type="Proteomes" id="UP000557217"/>
    </source>
</evidence>
<evidence type="ECO:0000256" key="7">
    <source>
        <dbReference type="ARBA" id="ARBA00007490"/>
    </source>
</evidence>
<dbReference type="PANTHER" id="PTHR34848:SF1">
    <property type="entry name" value="BIFUNCTIONAL ADENOSYLCOBALAMIN BIOSYNTHESIS PROTEIN COBU"/>
    <property type="match status" value="1"/>
</dbReference>
<organism evidence="20 21">
    <name type="scientific">Ureibacillus thermosphaericus</name>
    <dbReference type="NCBI Taxonomy" id="51173"/>
    <lineage>
        <taxon>Bacteria</taxon>
        <taxon>Bacillati</taxon>
        <taxon>Bacillota</taxon>
        <taxon>Bacilli</taxon>
        <taxon>Bacillales</taxon>
        <taxon>Caryophanaceae</taxon>
        <taxon>Ureibacillus</taxon>
    </lineage>
</organism>
<gene>
    <name evidence="20" type="ORF">HNR36_002365</name>
</gene>
<dbReference type="Proteomes" id="UP000557217">
    <property type="component" value="Unassembled WGS sequence"/>
</dbReference>
<dbReference type="InterPro" id="IPR003203">
    <property type="entry name" value="CobU/CobP"/>
</dbReference>
<evidence type="ECO:0000256" key="17">
    <source>
        <dbReference type="ARBA" id="ARBA00030571"/>
    </source>
</evidence>
<evidence type="ECO:0000256" key="1">
    <source>
        <dbReference type="ARBA" id="ARBA00000312"/>
    </source>
</evidence>
<keyword evidence="13 20" id="KW-0418">Kinase</keyword>
<dbReference type="PANTHER" id="PTHR34848">
    <property type="match status" value="1"/>
</dbReference>
<sequence length="184" mass="21774">MGKIIFITGGVRSGKSSFAESVAVKFFEQNQKGLYYLASGVPFDEEMKRRIVRHQKDRERSKKPWYTIDVIDELPVQSFHENDIVLWDCITTWLNNILYKTEHLKEDRLHKIHQWINQFQQAITQWKENGVIILIVSNEVLDEVPSSFQEVQLYRKLLGTLHQWIVSICDEAYELDYGICVRRK</sequence>
<evidence type="ECO:0000256" key="19">
    <source>
        <dbReference type="PIRSR" id="PIRSR006135-2"/>
    </source>
</evidence>
<protein>
    <recommendedName>
        <fullName evidence="16">Adenosylcobinamide kinase</fullName>
        <ecNumber evidence="8">2.7.1.156</ecNumber>
        <ecNumber evidence="9">2.7.7.62</ecNumber>
    </recommendedName>
    <alternativeName>
        <fullName evidence="17">Adenosylcobinamide-phosphate guanylyltransferase</fullName>
    </alternativeName>
</protein>
<name>A0A840Q4P6_URETH</name>
<evidence type="ECO:0000256" key="9">
    <source>
        <dbReference type="ARBA" id="ARBA00012523"/>
    </source>
</evidence>
<keyword evidence="21" id="KW-1185">Reference proteome</keyword>
<evidence type="ECO:0000256" key="16">
    <source>
        <dbReference type="ARBA" id="ARBA00029570"/>
    </source>
</evidence>
<comment type="catalytic activity">
    <reaction evidence="1">
        <text>adenosylcob(III)inamide + ATP = adenosylcob(III)inamide phosphate + ADP + H(+)</text>
        <dbReference type="Rhea" id="RHEA:15769"/>
        <dbReference type="ChEBI" id="CHEBI:2480"/>
        <dbReference type="ChEBI" id="CHEBI:15378"/>
        <dbReference type="ChEBI" id="CHEBI:30616"/>
        <dbReference type="ChEBI" id="CHEBI:58502"/>
        <dbReference type="ChEBI" id="CHEBI:456216"/>
        <dbReference type="EC" id="2.7.1.156"/>
    </reaction>
</comment>
<evidence type="ECO:0000256" key="13">
    <source>
        <dbReference type="ARBA" id="ARBA00022777"/>
    </source>
</evidence>
<keyword evidence="11 20" id="KW-0808">Transferase</keyword>
<feature type="binding site" evidence="19">
    <location>
        <position position="88"/>
    </location>
    <ligand>
        <name>GTP</name>
        <dbReference type="ChEBI" id="CHEBI:37565"/>
    </ligand>
</feature>
<dbReference type="GO" id="GO:0008820">
    <property type="term" value="F:cobinamide phosphate guanylyltransferase activity"/>
    <property type="evidence" value="ECO:0007669"/>
    <property type="project" value="UniProtKB-EC"/>
</dbReference>
<comment type="similarity">
    <text evidence="7">Belongs to the CobU/CobP family.</text>
</comment>
<dbReference type="SUPFAM" id="SSF52540">
    <property type="entry name" value="P-loop containing nucleoside triphosphate hydrolases"/>
    <property type="match status" value="1"/>
</dbReference>
<dbReference type="CDD" id="cd00544">
    <property type="entry name" value="CobU"/>
    <property type="match status" value="1"/>
</dbReference>
<dbReference type="RefSeq" id="WP_016838990.1">
    <property type="nucleotide sequence ID" value="NZ_JAAXPW010000014.1"/>
</dbReference>
<reference evidence="20 21" key="1">
    <citation type="submission" date="2020-08" db="EMBL/GenBank/DDBJ databases">
        <title>Genomic Encyclopedia of Type Strains, Phase IV (KMG-IV): sequencing the most valuable type-strain genomes for metagenomic binning, comparative biology and taxonomic classification.</title>
        <authorList>
            <person name="Goeker M."/>
        </authorList>
    </citation>
    <scope>NUCLEOTIDE SEQUENCE [LARGE SCALE GENOMIC DNA]</scope>
    <source>
        <strain evidence="20 21">DSM 10633</strain>
    </source>
</reference>